<keyword evidence="1" id="KW-0812">Transmembrane</keyword>
<accession>A0A183TLU3</accession>
<evidence type="ECO:0000313" key="3">
    <source>
        <dbReference type="EMBL" id="VDM03827.1"/>
    </source>
</evidence>
<evidence type="ECO:0000313" key="5">
    <source>
        <dbReference type="WBParaSite" id="SSLN_0001810501-mRNA-1"/>
    </source>
</evidence>
<dbReference type="Proteomes" id="UP000275846">
    <property type="component" value="Unassembled WGS sequence"/>
</dbReference>
<evidence type="ECO:0000256" key="1">
    <source>
        <dbReference type="SAM" id="Phobius"/>
    </source>
</evidence>
<keyword evidence="4" id="KW-1185">Reference proteome</keyword>
<feature type="signal peptide" evidence="2">
    <location>
        <begin position="1"/>
        <end position="21"/>
    </location>
</feature>
<dbReference type="WBParaSite" id="SSLN_0001810501-mRNA-1">
    <property type="protein sequence ID" value="SSLN_0001810501-mRNA-1"/>
    <property type="gene ID" value="SSLN_0001810501"/>
</dbReference>
<feature type="chain" id="PRO_5043141583" evidence="2">
    <location>
        <begin position="22"/>
        <end position="83"/>
    </location>
</feature>
<gene>
    <name evidence="3" type="ORF">SSLN_LOCUS17441</name>
</gene>
<keyword evidence="1" id="KW-0472">Membrane</keyword>
<evidence type="ECO:0000256" key="2">
    <source>
        <dbReference type="SAM" id="SignalP"/>
    </source>
</evidence>
<evidence type="ECO:0000313" key="4">
    <source>
        <dbReference type="Proteomes" id="UP000275846"/>
    </source>
</evidence>
<dbReference type="AlphaFoldDB" id="A0A183TLU3"/>
<proteinExistence type="predicted"/>
<reference evidence="5" key="1">
    <citation type="submission" date="2016-06" db="UniProtKB">
        <authorList>
            <consortium name="WormBaseParasite"/>
        </authorList>
    </citation>
    <scope>IDENTIFICATION</scope>
</reference>
<organism evidence="5">
    <name type="scientific">Schistocephalus solidus</name>
    <name type="common">Tapeworm</name>
    <dbReference type="NCBI Taxonomy" id="70667"/>
    <lineage>
        <taxon>Eukaryota</taxon>
        <taxon>Metazoa</taxon>
        <taxon>Spiralia</taxon>
        <taxon>Lophotrochozoa</taxon>
        <taxon>Platyhelminthes</taxon>
        <taxon>Cestoda</taxon>
        <taxon>Eucestoda</taxon>
        <taxon>Diphyllobothriidea</taxon>
        <taxon>Diphyllobothriidae</taxon>
        <taxon>Schistocephalus</taxon>
    </lineage>
</organism>
<keyword evidence="1" id="KW-1133">Transmembrane helix</keyword>
<dbReference type="EMBL" id="UYSU01042515">
    <property type="protein sequence ID" value="VDM03827.1"/>
    <property type="molecule type" value="Genomic_DNA"/>
</dbReference>
<feature type="transmembrane region" description="Helical" evidence="1">
    <location>
        <begin position="45"/>
        <end position="71"/>
    </location>
</feature>
<protein>
    <submittedName>
        <fullName evidence="5">CASP-like protein</fullName>
    </submittedName>
</protein>
<name>A0A183TLU3_SCHSO</name>
<dbReference type="OrthoDB" id="6264453at2759"/>
<keyword evidence="2" id="KW-0732">Signal</keyword>
<sequence length="83" mass="9323">MRFSLVVAVVLVSLLAQKTIGVTIQEAEASGQEEYLMYFRDNNFNVIYHAGIALILLYVMLGTLVSTIALVTRFLGHHRQKII</sequence>
<reference evidence="3 4" key="2">
    <citation type="submission" date="2018-11" db="EMBL/GenBank/DDBJ databases">
        <authorList>
            <consortium name="Pathogen Informatics"/>
        </authorList>
    </citation>
    <scope>NUCLEOTIDE SEQUENCE [LARGE SCALE GENOMIC DNA]</scope>
    <source>
        <strain evidence="3 4">NST_G2</strain>
    </source>
</reference>